<name>A0A6L2KF63_TANCI</name>
<feature type="domain" description="Reverse transcriptase/retrotransposon-derived protein RNase H-like" evidence="1">
    <location>
        <begin position="19"/>
        <end position="104"/>
    </location>
</feature>
<feature type="domain" description="Tf2-1-like SH3-like" evidence="2">
    <location>
        <begin position="320"/>
        <end position="358"/>
    </location>
</feature>
<proteinExistence type="predicted"/>
<evidence type="ECO:0000259" key="1">
    <source>
        <dbReference type="Pfam" id="PF17919"/>
    </source>
</evidence>
<evidence type="ECO:0000313" key="3">
    <source>
        <dbReference type="EMBL" id="GEU46514.1"/>
    </source>
</evidence>
<comment type="caution">
    <text evidence="3">The sequence shown here is derived from an EMBL/GenBank/DDBJ whole genome shotgun (WGS) entry which is preliminary data.</text>
</comment>
<accession>A0A6L2KF63</accession>
<dbReference type="AlphaFoldDB" id="A0A6L2KF63"/>
<protein>
    <submittedName>
        <fullName evidence="3">Retrotransposon protein, putative, Ty3-gypsy subclass</fullName>
    </submittedName>
</protein>
<dbReference type="InterPro" id="IPR043502">
    <property type="entry name" value="DNA/RNA_pol_sf"/>
</dbReference>
<dbReference type="EMBL" id="BKCJ010002136">
    <property type="protein sequence ID" value="GEU46514.1"/>
    <property type="molecule type" value="Genomic_DNA"/>
</dbReference>
<dbReference type="CDD" id="cd09274">
    <property type="entry name" value="RNase_HI_RT_Ty3"/>
    <property type="match status" value="1"/>
</dbReference>
<organism evidence="3">
    <name type="scientific">Tanacetum cinerariifolium</name>
    <name type="common">Dalmatian daisy</name>
    <name type="synonym">Chrysanthemum cinerariifolium</name>
    <dbReference type="NCBI Taxonomy" id="118510"/>
    <lineage>
        <taxon>Eukaryota</taxon>
        <taxon>Viridiplantae</taxon>
        <taxon>Streptophyta</taxon>
        <taxon>Embryophyta</taxon>
        <taxon>Tracheophyta</taxon>
        <taxon>Spermatophyta</taxon>
        <taxon>Magnoliopsida</taxon>
        <taxon>eudicotyledons</taxon>
        <taxon>Gunneridae</taxon>
        <taxon>Pentapetalae</taxon>
        <taxon>asterids</taxon>
        <taxon>campanulids</taxon>
        <taxon>Asterales</taxon>
        <taxon>Asteraceae</taxon>
        <taxon>Asteroideae</taxon>
        <taxon>Anthemideae</taxon>
        <taxon>Anthemidinae</taxon>
        <taxon>Tanacetum</taxon>
    </lineage>
</organism>
<dbReference type="Pfam" id="PF17919">
    <property type="entry name" value="RT_RNaseH_2"/>
    <property type="match status" value="1"/>
</dbReference>
<dbReference type="PANTHER" id="PTHR34072">
    <property type="entry name" value="ENZYMATIC POLYPROTEIN-RELATED"/>
    <property type="match status" value="1"/>
</dbReference>
<dbReference type="Gene3D" id="3.10.20.370">
    <property type="match status" value="1"/>
</dbReference>
<dbReference type="Pfam" id="PF24626">
    <property type="entry name" value="SH3_Tf2-1"/>
    <property type="match status" value="1"/>
</dbReference>
<gene>
    <name evidence="3" type="ORF">Tci_018492</name>
</gene>
<dbReference type="FunFam" id="3.10.20.370:FF:000001">
    <property type="entry name" value="Retrovirus-related Pol polyprotein from transposon 17.6-like protein"/>
    <property type="match status" value="1"/>
</dbReference>
<dbReference type="SUPFAM" id="SSF56672">
    <property type="entry name" value="DNA/RNA polymerases"/>
    <property type="match status" value="1"/>
</dbReference>
<evidence type="ECO:0000259" key="2">
    <source>
        <dbReference type="Pfam" id="PF24626"/>
    </source>
</evidence>
<dbReference type="InterPro" id="IPR041577">
    <property type="entry name" value="RT_RNaseH_2"/>
</dbReference>
<reference evidence="3" key="1">
    <citation type="journal article" date="2019" name="Sci. Rep.">
        <title>Draft genome of Tanacetum cinerariifolium, the natural source of mosquito coil.</title>
        <authorList>
            <person name="Yamashiro T."/>
            <person name="Shiraishi A."/>
            <person name="Satake H."/>
            <person name="Nakayama K."/>
        </authorList>
    </citation>
    <scope>NUCLEOTIDE SEQUENCE</scope>
</reference>
<sequence length="388" mass="44318">MDPAKVEAITKWPRPTSVTESFEELKQRLVYAPVLTLPSGSGRFQIYSDASKKGLGCVLMQHGKVIAYASRQLKPYEVNYSTHDLELAAVVFALKIWRHYLYGESCDYHPGKANVVADALSRKSGMIADIKVEEEIIRDLERLDIELYVRGQHGYWASLRIEPALISRIKEAQNEDSEIWTIVENLDKQVEFHLDDDHVLWQDTRLVVPNDASLREALLTEAHSSPKNVKIEHQRASGLLQQLDIPVWKWDEISMDFVTGLPRTQRIHDTIWVVVDRLTKSAHFLLIRKDYSVSSWHASIKCALFEMIYGRKCRAPICWDQGKLSPRFIGPFEILDRVGEVSYRLALPPQLSHVHDLFSQKVQVQVYESLLDANALNGSPDFMIAVNG</sequence>
<dbReference type="PANTHER" id="PTHR34072:SF52">
    <property type="entry name" value="RIBONUCLEASE H"/>
    <property type="match status" value="1"/>
</dbReference>
<dbReference type="InterPro" id="IPR056924">
    <property type="entry name" value="SH3_Tf2-1"/>
</dbReference>